<comment type="caution">
    <text evidence="2">The sequence shown here is derived from an EMBL/GenBank/DDBJ whole genome shotgun (WGS) entry which is preliminary data.</text>
</comment>
<dbReference type="OrthoDB" id="26379at2759"/>
<reference evidence="2" key="1">
    <citation type="submission" date="2021-05" db="EMBL/GenBank/DDBJ databases">
        <title>A free-living protist that lacks canonical eukaryotic 1 DNA replication and segregation systems.</title>
        <authorList>
            <person name="Salas-Leiva D.E."/>
            <person name="Tromer E.C."/>
            <person name="Curtis B.A."/>
            <person name="Jerlstrom-Hultqvist J."/>
            <person name="Kolisko M."/>
            <person name="Yi Z."/>
            <person name="Salas-Leiva J.S."/>
            <person name="Gallot-Lavallee L."/>
            <person name="Kops G.J.P.L."/>
            <person name="Archibald J.M."/>
            <person name="Simpson A.G.B."/>
            <person name="Roger A.J."/>
        </authorList>
    </citation>
    <scope>NUCLEOTIDE SEQUENCE</scope>
    <source>
        <strain evidence="2">BICM</strain>
    </source>
</reference>
<protein>
    <submittedName>
        <fullName evidence="2">Signal peptide protein</fullName>
    </submittedName>
</protein>
<dbReference type="Gene3D" id="3.90.1140.10">
    <property type="entry name" value="Cyclic phosphodiesterase"/>
    <property type="match status" value="1"/>
</dbReference>
<dbReference type="Proteomes" id="UP000717585">
    <property type="component" value="Unassembled WGS sequence"/>
</dbReference>
<evidence type="ECO:0000256" key="1">
    <source>
        <dbReference type="SAM" id="SignalP"/>
    </source>
</evidence>
<feature type="chain" id="PRO_5035251027" evidence="1">
    <location>
        <begin position="19"/>
        <end position="226"/>
    </location>
</feature>
<dbReference type="SUPFAM" id="SSF55144">
    <property type="entry name" value="LigT-like"/>
    <property type="match status" value="1"/>
</dbReference>
<organism evidence="2 3">
    <name type="scientific">Carpediemonas membranifera</name>
    <dbReference type="NCBI Taxonomy" id="201153"/>
    <lineage>
        <taxon>Eukaryota</taxon>
        <taxon>Metamonada</taxon>
        <taxon>Carpediemonas-like organisms</taxon>
        <taxon>Carpediemonas</taxon>
    </lineage>
</organism>
<proteinExistence type="predicted"/>
<accession>A0A8J6EAS7</accession>
<name>A0A8J6EAS7_9EUKA</name>
<keyword evidence="3" id="KW-1185">Reference proteome</keyword>
<evidence type="ECO:0000313" key="3">
    <source>
        <dbReference type="Proteomes" id="UP000717585"/>
    </source>
</evidence>
<evidence type="ECO:0000313" key="2">
    <source>
        <dbReference type="EMBL" id="KAG9395260.1"/>
    </source>
</evidence>
<keyword evidence="1" id="KW-0732">Signal</keyword>
<dbReference type="AlphaFoldDB" id="A0A8J6EAS7"/>
<feature type="signal peptide" evidence="1">
    <location>
        <begin position="1"/>
        <end position="18"/>
    </location>
</feature>
<dbReference type="EMBL" id="JAHDYR010000012">
    <property type="protein sequence ID" value="KAG9395260.1"/>
    <property type="molecule type" value="Genomic_DNA"/>
</dbReference>
<sequence>MSKMSALLFFSLVSVVLCDYRNIHIKLDAETEAFVVQANDVFHRICPSDDIDLRNKEQPHITLYLTDFVNGTDAELISAIESAINQFESFDVGLNNTVAVGQYGMWQTTIPRPLQDLSDLIVNATFHLVNPNQAVPEWIKNLPADEREKKLAMFKKYGSPNVFSSFQPHVTLCWDQSHNNVVRMLSSVPLGHPTSRIATVAIAHVGPHGTALRGEDIASFSLSQFP</sequence>
<gene>
    <name evidence="2" type="ORF">J8273_0482</name>
</gene>
<dbReference type="InterPro" id="IPR009097">
    <property type="entry name" value="Cyclic_Pdiesterase"/>
</dbReference>